<dbReference type="Pfam" id="PF00550">
    <property type="entry name" value="PP-binding"/>
    <property type="match status" value="1"/>
</dbReference>
<dbReference type="RefSeq" id="WP_155542885.1">
    <property type="nucleotide sequence ID" value="NZ_CABVGP010000001.1"/>
</dbReference>
<evidence type="ECO:0000256" key="2">
    <source>
        <dbReference type="ARBA" id="ARBA00022553"/>
    </source>
</evidence>
<feature type="domain" description="Carrier" evidence="3">
    <location>
        <begin position="11"/>
        <end position="57"/>
    </location>
</feature>
<evidence type="ECO:0000313" key="5">
    <source>
        <dbReference type="Proteomes" id="UP000399805"/>
    </source>
</evidence>
<organism evidence="4 5">
    <name type="scientific">Amycolatopsis camponoti</name>
    <dbReference type="NCBI Taxonomy" id="2606593"/>
    <lineage>
        <taxon>Bacteria</taxon>
        <taxon>Bacillati</taxon>
        <taxon>Actinomycetota</taxon>
        <taxon>Actinomycetes</taxon>
        <taxon>Pseudonocardiales</taxon>
        <taxon>Pseudonocardiaceae</taxon>
        <taxon>Amycolatopsis</taxon>
    </lineage>
</organism>
<dbReference type="Gene3D" id="1.10.1200.10">
    <property type="entry name" value="ACP-like"/>
    <property type="match status" value="1"/>
</dbReference>
<dbReference type="SUPFAM" id="SSF47336">
    <property type="entry name" value="ACP-like"/>
    <property type="match status" value="1"/>
</dbReference>
<dbReference type="AlphaFoldDB" id="A0A6I8LLA3"/>
<keyword evidence="2" id="KW-0597">Phosphoprotein</keyword>
<evidence type="ECO:0000256" key="1">
    <source>
        <dbReference type="ARBA" id="ARBA00022450"/>
    </source>
</evidence>
<reference evidence="4 5" key="1">
    <citation type="submission" date="2019-09" db="EMBL/GenBank/DDBJ databases">
        <authorList>
            <person name="Leyn A S."/>
        </authorList>
    </citation>
    <scope>NUCLEOTIDE SEQUENCE [LARGE SCALE GENOMIC DNA]</scope>
    <source>
        <strain evidence="4">AA231_1</strain>
    </source>
</reference>
<keyword evidence="1" id="KW-0596">Phosphopantetheine</keyword>
<sequence length="81" mass="8929">MTLAEFVDVIRACAGDSDEYDLDGDILDVSFEDLGYDSLALIEVSARLKQDHGVEVDEFPELASPRVALELINGTREREVA</sequence>
<protein>
    <submittedName>
        <fullName evidence="4">TcmM</fullName>
    </submittedName>
</protein>
<dbReference type="InterPro" id="IPR009081">
    <property type="entry name" value="PP-bd_ACP"/>
</dbReference>
<evidence type="ECO:0000259" key="3">
    <source>
        <dbReference type="Pfam" id="PF00550"/>
    </source>
</evidence>
<dbReference type="InterPro" id="IPR036736">
    <property type="entry name" value="ACP-like_sf"/>
</dbReference>
<proteinExistence type="predicted"/>
<evidence type="ECO:0000313" key="4">
    <source>
        <dbReference type="EMBL" id="VVJ17772.1"/>
    </source>
</evidence>
<dbReference type="PROSITE" id="PS00012">
    <property type="entry name" value="PHOSPHOPANTETHEINE"/>
    <property type="match status" value="1"/>
</dbReference>
<keyword evidence="5" id="KW-1185">Reference proteome</keyword>
<name>A0A6I8LLA3_9PSEU</name>
<dbReference type="InterPro" id="IPR006162">
    <property type="entry name" value="Ppantetheine_attach_site"/>
</dbReference>
<gene>
    <name evidence="4" type="ORF">AA23TX_02793</name>
</gene>
<dbReference type="Proteomes" id="UP000399805">
    <property type="component" value="Unassembled WGS sequence"/>
</dbReference>
<dbReference type="EMBL" id="CABVGP010000001">
    <property type="protein sequence ID" value="VVJ17772.1"/>
    <property type="molecule type" value="Genomic_DNA"/>
</dbReference>
<accession>A0A6I8LLA3</accession>